<feature type="chain" id="PRO_5043037290" evidence="1">
    <location>
        <begin position="24"/>
        <end position="230"/>
    </location>
</feature>
<protein>
    <submittedName>
        <fullName evidence="2">Uncharacterized protein</fullName>
    </submittedName>
</protein>
<keyword evidence="1" id="KW-0732">Signal</keyword>
<proteinExistence type="predicted"/>
<keyword evidence="3" id="KW-1185">Reference proteome</keyword>
<evidence type="ECO:0000313" key="2">
    <source>
        <dbReference type="EMBL" id="KAK3933709.1"/>
    </source>
</evidence>
<accession>A0AAN6RYE3</accession>
<name>A0AAN6RYE3_9PEZI</name>
<evidence type="ECO:0000256" key="1">
    <source>
        <dbReference type="SAM" id="SignalP"/>
    </source>
</evidence>
<organism evidence="2 3">
    <name type="scientific">Diplogelasinospora grovesii</name>
    <dbReference type="NCBI Taxonomy" id="303347"/>
    <lineage>
        <taxon>Eukaryota</taxon>
        <taxon>Fungi</taxon>
        <taxon>Dikarya</taxon>
        <taxon>Ascomycota</taxon>
        <taxon>Pezizomycotina</taxon>
        <taxon>Sordariomycetes</taxon>
        <taxon>Sordariomycetidae</taxon>
        <taxon>Sordariales</taxon>
        <taxon>Diplogelasinosporaceae</taxon>
        <taxon>Diplogelasinospora</taxon>
    </lineage>
</organism>
<reference evidence="3" key="1">
    <citation type="journal article" date="2023" name="Mol. Phylogenet. Evol.">
        <title>Genome-scale phylogeny and comparative genomics of the fungal order Sordariales.</title>
        <authorList>
            <person name="Hensen N."/>
            <person name="Bonometti L."/>
            <person name="Westerberg I."/>
            <person name="Brannstrom I.O."/>
            <person name="Guillou S."/>
            <person name="Cros-Aarteil S."/>
            <person name="Calhoun S."/>
            <person name="Haridas S."/>
            <person name="Kuo A."/>
            <person name="Mondo S."/>
            <person name="Pangilinan J."/>
            <person name="Riley R."/>
            <person name="LaButti K."/>
            <person name="Andreopoulos B."/>
            <person name="Lipzen A."/>
            <person name="Chen C."/>
            <person name="Yan M."/>
            <person name="Daum C."/>
            <person name="Ng V."/>
            <person name="Clum A."/>
            <person name="Steindorff A."/>
            <person name="Ohm R.A."/>
            <person name="Martin F."/>
            <person name="Silar P."/>
            <person name="Natvig D.O."/>
            <person name="Lalanne C."/>
            <person name="Gautier V."/>
            <person name="Ament-Velasquez S.L."/>
            <person name="Kruys A."/>
            <person name="Hutchinson M.I."/>
            <person name="Powell A.J."/>
            <person name="Barry K."/>
            <person name="Miller A.N."/>
            <person name="Grigoriev I.V."/>
            <person name="Debuchy R."/>
            <person name="Gladieux P."/>
            <person name="Hiltunen Thoren M."/>
            <person name="Johannesson H."/>
        </authorList>
    </citation>
    <scope>NUCLEOTIDE SEQUENCE [LARGE SCALE GENOMIC DNA]</scope>
    <source>
        <strain evidence="3">CBS 340.73</strain>
    </source>
</reference>
<sequence>MSSASRWKLRYLIAYRLLIRLEAAFLRILEIHYDEYPAPKNLTILGLRVLTGENLRDLYGFFWVTLARAARPNSPTRKQVEREDYISSISAIPGSSLPTWYSLSEFEVGANDIDKDKYEGRRSKPEEVTVYLYSAGLVANAEVRLRVERRTINVYIAGDVPVTAEDDGGICRVYRRGLGWEMYHLYLALLEVKRAFRYIHFDEKTGNYVPIYLGEAVITWKGNQELLRHR</sequence>
<dbReference type="EMBL" id="MU854089">
    <property type="protein sequence ID" value="KAK3933709.1"/>
    <property type="molecule type" value="Genomic_DNA"/>
</dbReference>
<evidence type="ECO:0000313" key="3">
    <source>
        <dbReference type="Proteomes" id="UP001303473"/>
    </source>
</evidence>
<comment type="caution">
    <text evidence="2">The sequence shown here is derived from an EMBL/GenBank/DDBJ whole genome shotgun (WGS) entry which is preliminary data.</text>
</comment>
<feature type="signal peptide" evidence="1">
    <location>
        <begin position="1"/>
        <end position="23"/>
    </location>
</feature>
<dbReference type="AlphaFoldDB" id="A0AAN6RYE3"/>
<gene>
    <name evidence="2" type="ORF">QBC46DRAFT_368627</name>
</gene>
<dbReference type="Proteomes" id="UP001303473">
    <property type="component" value="Unassembled WGS sequence"/>
</dbReference>